<gene>
    <name evidence="2" type="ORF">F2Q68_00009839</name>
    <name evidence="3" type="ORF">F2Q69_00021663</name>
    <name evidence="1" type="ORF">F2Q70_00016871</name>
</gene>
<sequence>MRGNMGLFIYVGELVGVQQGRRLDAPCARTAVRPARLGSDRSGLGLGLRLGYWVLGLGEGP</sequence>
<dbReference type="AlphaFoldDB" id="A0A3N6R106"/>
<evidence type="ECO:0000313" key="2">
    <source>
        <dbReference type="EMBL" id="KAF2596235.1"/>
    </source>
</evidence>
<protein>
    <submittedName>
        <fullName evidence="3">Uncharacterized protein</fullName>
    </submittedName>
</protein>
<dbReference type="EMBL" id="QGKY02001250">
    <property type="protein sequence ID" value="KAF2561612.1"/>
    <property type="molecule type" value="Genomic_DNA"/>
</dbReference>
<dbReference type="Proteomes" id="UP000712600">
    <property type="component" value="Unassembled WGS sequence"/>
</dbReference>
<accession>A0A3N6R106</accession>
<name>A0A3N6R106_BRACR</name>
<proteinExistence type="predicted"/>
<reference evidence="3" key="1">
    <citation type="submission" date="2019-12" db="EMBL/GenBank/DDBJ databases">
        <title>Genome sequencing and annotation of Brassica cretica.</title>
        <authorList>
            <person name="Studholme D.J."/>
            <person name="Sarris P."/>
        </authorList>
    </citation>
    <scope>NUCLEOTIDE SEQUENCE</scope>
    <source>
        <strain evidence="3">PFS-109/04</strain>
        <tissue evidence="3">Leaf</tissue>
    </source>
</reference>
<organism evidence="3 4">
    <name type="scientific">Brassica cretica</name>
    <name type="common">Mustard</name>
    <dbReference type="NCBI Taxonomy" id="69181"/>
    <lineage>
        <taxon>Eukaryota</taxon>
        <taxon>Viridiplantae</taxon>
        <taxon>Streptophyta</taxon>
        <taxon>Embryophyta</taxon>
        <taxon>Tracheophyta</taxon>
        <taxon>Spermatophyta</taxon>
        <taxon>Magnoliopsida</taxon>
        <taxon>eudicotyledons</taxon>
        <taxon>Gunneridae</taxon>
        <taxon>Pentapetalae</taxon>
        <taxon>rosids</taxon>
        <taxon>malvids</taxon>
        <taxon>Brassicales</taxon>
        <taxon>Brassicaceae</taxon>
        <taxon>Brassiceae</taxon>
        <taxon>Brassica</taxon>
    </lineage>
</organism>
<comment type="caution">
    <text evidence="3">The sequence shown here is derived from an EMBL/GenBank/DDBJ whole genome shotgun (WGS) entry which is preliminary data.</text>
</comment>
<evidence type="ECO:0000313" key="3">
    <source>
        <dbReference type="EMBL" id="KAF3542156.1"/>
    </source>
</evidence>
<reference evidence="1" key="2">
    <citation type="submission" date="2019-12" db="EMBL/GenBank/DDBJ databases">
        <title>Genome sequencing and annotation of Brassica cretica.</title>
        <authorList>
            <person name="Studholme D.J."/>
            <person name="Sarris P.F."/>
        </authorList>
    </citation>
    <scope>NUCLEOTIDE SEQUENCE</scope>
    <source>
        <strain evidence="2">PFS-001/15</strain>
        <strain evidence="1">PFS-102/07</strain>
        <tissue evidence="1">Leaf</tissue>
    </source>
</reference>
<evidence type="ECO:0000313" key="1">
    <source>
        <dbReference type="EMBL" id="KAF2561612.1"/>
    </source>
</evidence>
<dbReference type="Proteomes" id="UP000712281">
    <property type="component" value="Unassembled WGS sequence"/>
</dbReference>
<evidence type="ECO:0000313" key="4">
    <source>
        <dbReference type="Proteomes" id="UP000712600"/>
    </source>
</evidence>
<dbReference type="EMBL" id="QGKX02001290">
    <property type="protein sequence ID" value="KAF3542156.1"/>
    <property type="molecule type" value="Genomic_DNA"/>
</dbReference>
<dbReference type="EMBL" id="QGKW02000717">
    <property type="protein sequence ID" value="KAF2596235.1"/>
    <property type="molecule type" value="Genomic_DNA"/>
</dbReference>